<comment type="caution">
    <text evidence="1">The sequence shown here is derived from an EMBL/GenBank/DDBJ whole genome shotgun (WGS) entry which is preliminary data.</text>
</comment>
<reference evidence="1 2" key="1">
    <citation type="submission" date="2017-11" db="EMBL/GenBank/DDBJ databases">
        <title>De-novo sequencing of pomegranate (Punica granatum L.) genome.</title>
        <authorList>
            <person name="Akparov Z."/>
            <person name="Amiraslanov A."/>
            <person name="Hajiyeva S."/>
            <person name="Abbasov M."/>
            <person name="Kaur K."/>
            <person name="Hamwieh A."/>
            <person name="Solovyev V."/>
            <person name="Salamov A."/>
            <person name="Braich B."/>
            <person name="Kosarev P."/>
            <person name="Mahmoud A."/>
            <person name="Hajiyev E."/>
            <person name="Babayeva S."/>
            <person name="Izzatullayeva V."/>
            <person name="Mammadov A."/>
            <person name="Mammadov A."/>
            <person name="Sharifova S."/>
            <person name="Ojaghi J."/>
            <person name="Eynullazada K."/>
            <person name="Bayramov B."/>
            <person name="Abdulazimova A."/>
            <person name="Shahmuradov I."/>
        </authorList>
    </citation>
    <scope>NUCLEOTIDE SEQUENCE [LARGE SCALE GENOMIC DNA]</scope>
    <source>
        <strain evidence="2">cv. AG2017</strain>
        <tissue evidence="1">Leaf</tissue>
    </source>
</reference>
<sequence>MSPDSPRPRFVSELLFVSCQRAKRGGWKTAGAGGRGAYPTRLDIGQTVNSGRGHGSHFSFARADSGSSQFLVTLCQFCFRRIAGANAAIGLNSETEDGDRERISVVDMRRAIRVRVSD</sequence>
<evidence type="ECO:0000313" key="2">
    <source>
        <dbReference type="Proteomes" id="UP000233551"/>
    </source>
</evidence>
<dbReference type="AlphaFoldDB" id="A0A2I0J3T3"/>
<keyword evidence="2" id="KW-1185">Reference proteome</keyword>
<accession>A0A2I0J3T3</accession>
<dbReference type="Proteomes" id="UP000233551">
    <property type="component" value="Unassembled WGS sequence"/>
</dbReference>
<protein>
    <submittedName>
        <fullName evidence="1">Uncharacterized protein</fullName>
    </submittedName>
</protein>
<evidence type="ECO:0000313" key="1">
    <source>
        <dbReference type="EMBL" id="PKI50703.1"/>
    </source>
</evidence>
<dbReference type="EMBL" id="PGOL01002084">
    <property type="protein sequence ID" value="PKI50703.1"/>
    <property type="molecule type" value="Genomic_DNA"/>
</dbReference>
<name>A0A2I0J3T3_PUNGR</name>
<gene>
    <name evidence="1" type="ORF">CRG98_028845</name>
</gene>
<organism evidence="1 2">
    <name type="scientific">Punica granatum</name>
    <name type="common">Pomegranate</name>
    <dbReference type="NCBI Taxonomy" id="22663"/>
    <lineage>
        <taxon>Eukaryota</taxon>
        <taxon>Viridiplantae</taxon>
        <taxon>Streptophyta</taxon>
        <taxon>Embryophyta</taxon>
        <taxon>Tracheophyta</taxon>
        <taxon>Spermatophyta</taxon>
        <taxon>Magnoliopsida</taxon>
        <taxon>eudicotyledons</taxon>
        <taxon>Gunneridae</taxon>
        <taxon>Pentapetalae</taxon>
        <taxon>rosids</taxon>
        <taxon>malvids</taxon>
        <taxon>Myrtales</taxon>
        <taxon>Lythraceae</taxon>
        <taxon>Punica</taxon>
    </lineage>
</organism>
<proteinExistence type="predicted"/>